<dbReference type="WBParaSite" id="TREG1_142710.1">
    <property type="protein sequence ID" value="TREG1_142710.1"/>
    <property type="gene ID" value="TREG1_142710"/>
</dbReference>
<keyword evidence="3 6" id="KW-0378">Hydrolase</keyword>
<dbReference type="AlphaFoldDB" id="A0AA85JB02"/>
<dbReference type="GO" id="GO:0004563">
    <property type="term" value="F:beta-N-acetylhexosaminidase activity"/>
    <property type="evidence" value="ECO:0007669"/>
    <property type="project" value="UniProtKB-EC"/>
</dbReference>
<evidence type="ECO:0000256" key="2">
    <source>
        <dbReference type="ARBA" id="ARBA00006285"/>
    </source>
</evidence>
<name>A0AA85JB02_TRIRE</name>
<proteinExistence type="inferred from homology"/>
<keyword evidence="8" id="KW-1015">Disulfide bond</keyword>
<feature type="disulfide bond" evidence="8">
    <location>
        <begin position="273"/>
        <end position="324"/>
    </location>
</feature>
<keyword evidence="12" id="KW-1185">Reference proteome</keyword>
<dbReference type="InterPro" id="IPR015883">
    <property type="entry name" value="Glyco_hydro_20_cat"/>
</dbReference>
<dbReference type="PRINTS" id="PR00738">
    <property type="entry name" value="GLHYDRLASE20"/>
</dbReference>
<comment type="catalytic activity">
    <reaction evidence="1 6">
        <text>Hydrolysis of terminal non-reducing N-acetyl-D-hexosamine residues in N-acetyl-beta-D-hexosaminides.</text>
        <dbReference type="EC" id="3.2.1.52"/>
    </reaction>
</comment>
<feature type="domain" description="Glycoside hydrolase family 20 catalytic" evidence="10">
    <location>
        <begin position="163"/>
        <end position="467"/>
    </location>
</feature>
<evidence type="ECO:0000256" key="3">
    <source>
        <dbReference type="ARBA" id="ARBA00022801"/>
    </source>
</evidence>
<dbReference type="GO" id="GO:0016020">
    <property type="term" value="C:membrane"/>
    <property type="evidence" value="ECO:0007669"/>
    <property type="project" value="TreeGrafter"/>
</dbReference>
<feature type="disulfide bond" evidence="8">
    <location>
        <begin position="53"/>
        <end position="95"/>
    </location>
</feature>
<keyword evidence="9" id="KW-0732">Signal</keyword>
<dbReference type="GO" id="GO:0005975">
    <property type="term" value="P:carbohydrate metabolic process"/>
    <property type="evidence" value="ECO:0007669"/>
    <property type="project" value="InterPro"/>
</dbReference>
<evidence type="ECO:0000313" key="13">
    <source>
        <dbReference type="WBParaSite" id="TREG1_142710.1"/>
    </source>
</evidence>
<evidence type="ECO:0000256" key="1">
    <source>
        <dbReference type="ARBA" id="ARBA00001231"/>
    </source>
</evidence>
<reference evidence="13" key="2">
    <citation type="submission" date="2023-11" db="UniProtKB">
        <authorList>
            <consortium name="WormBaseParasite"/>
        </authorList>
    </citation>
    <scope>IDENTIFICATION</scope>
</reference>
<accession>A0AA85JB02</accession>
<evidence type="ECO:0000256" key="6">
    <source>
        <dbReference type="PIRNR" id="PIRNR001093"/>
    </source>
</evidence>
<feature type="domain" description="Beta-hexosaminidase eukaryotic type N-terminal" evidence="11">
    <location>
        <begin position="68"/>
        <end position="141"/>
    </location>
</feature>
<feature type="active site" description="Proton donor" evidence="7">
    <location>
        <position position="319"/>
    </location>
</feature>
<dbReference type="Gene3D" id="3.30.379.10">
    <property type="entry name" value="Chitobiase/beta-hexosaminidase domain 2-like"/>
    <property type="match status" value="1"/>
</dbReference>
<feature type="disulfide bond" evidence="8">
    <location>
        <begin position="484"/>
        <end position="502"/>
    </location>
</feature>
<dbReference type="GO" id="GO:0030203">
    <property type="term" value="P:glycosaminoglycan metabolic process"/>
    <property type="evidence" value="ECO:0007669"/>
    <property type="project" value="TreeGrafter"/>
</dbReference>
<dbReference type="InterPro" id="IPR029019">
    <property type="entry name" value="HEX_eukaryotic_N"/>
</dbReference>
<dbReference type="GO" id="GO:0005764">
    <property type="term" value="C:lysosome"/>
    <property type="evidence" value="ECO:0007669"/>
    <property type="project" value="TreeGrafter"/>
</dbReference>
<organism evidence="12 13">
    <name type="scientific">Trichobilharzia regenti</name>
    <name type="common">Nasal bird schistosome</name>
    <dbReference type="NCBI Taxonomy" id="157069"/>
    <lineage>
        <taxon>Eukaryota</taxon>
        <taxon>Metazoa</taxon>
        <taxon>Spiralia</taxon>
        <taxon>Lophotrochozoa</taxon>
        <taxon>Platyhelminthes</taxon>
        <taxon>Trematoda</taxon>
        <taxon>Digenea</taxon>
        <taxon>Strigeidida</taxon>
        <taxon>Schistosomatoidea</taxon>
        <taxon>Schistosomatidae</taxon>
        <taxon>Trichobilharzia</taxon>
    </lineage>
</organism>
<dbReference type="SUPFAM" id="SSF55545">
    <property type="entry name" value="beta-N-acetylhexosaminidase-like domain"/>
    <property type="match status" value="1"/>
</dbReference>
<dbReference type="PANTHER" id="PTHR22600:SF21">
    <property type="entry name" value="BETA-HEXOSAMINIDASE A"/>
    <property type="match status" value="1"/>
</dbReference>
<dbReference type="InterPro" id="IPR025705">
    <property type="entry name" value="Beta_hexosaminidase_sua/sub"/>
</dbReference>
<keyword evidence="4" id="KW-0325">Glycoprotein</keyword>
<dbReference type="EC" id="3.2.1.52" evidence="6"/>
<evidence type="ECO:0000259" key="10">
    <source>
        <dbReference type="Pfam" id="PF00728"/>
    </source>
</evidence>
<dbReference type="PANTHER" id="PTHR22600">
    <property type="entry name" value="BETA-HEXOSAMINIDASE"/>
    <property type="match status" value="1"/>
</dbReference>
<evidence type="ECO:0000256" key="9">
    <source>
        <dbReference type="SAM" id="SignalP"/>
    </source>
</evidence>
<sequence length="506" mass="58521">MICYSALFMVVLLLNNASRRTLAIVPKPTVYDKDSTACNMMHTLTYEHNYPTCFILIDSLTRFRLRLASQHPPIPQESKDKCIINKLRIEIMDGCDENADKLWPSDIMNESYNVNIEDTEISISSKEIWGALRALETVLQMVYKDEFGGNMIFKGSVEDEPLFSHRGMLLDTGRNFMPVETLRKMIDIMAMVKMNVFHWHITDDQSFPFVSTTYPELSDKGAYHPQKCTYDEIEVSDLLEYARLRGVRIIPEFDTPAHTLSWGKAYPDLLTKCYYDSTPTGELGPMNPANDSTFEFLKNLFTEVTSRFHDKYIHLGGNEINFGCWARNPEIIEFMKKMEIPRKYHLLANYYESKLVEIVKNYGYKDYKTAVIHVWKATDWETYTRYATTGKFNVIISGDWDLSDLYNEYDWTKYYKQDIREFGGTVEEASLVIGGEATLWGTHVDETNAITLAWPRGAAVAERLWSQKHDTNEEFSRRIGELQCRMVYNNIEAHPVNGPGFCPTKI</sequence>
<dbReference type="GO" id="GO:0006689">
    <property type="term" value="P:ganglioside catabolic process"/>
    <property type="evidence" value="ECO:0007669"/>
    <property type="project" value="TreeGrafter"/>
</dbReference>
<comment type="similarity">
    <text evidence="2 6">Belongs to the glycosyl hydrolase 20 family.</text>
</comment>
<dbReference type="PIRSF" id="PIRSF001093">
    <property type="entry name" value="B-hxosamndse_ab_euk"/>
    <property type="match status" value="1"/>
</dbReference>
<evidence type="ECO:0000256" key="8">
    <source>
        <dbReference type="PIRSR" id="PIRSR001093-2"/>
    </source>
</evidence>
<dbReference type="InterPro" id="IPR029018">
    <property type="entry name" value="Hex-like_dom2"/>
</dbReference>
<dbReference type="SUPFAM" id="SSF51445">
    <property type="entry name" value="(Trans)glycosidases"/>
    <property type="match status" value="1"/>
</dbReference>
<protein>
    <recommendedName>
        <fullName evidence="6">Beta-hexosaminidase</fullName>
        <ecNumber evidence="6">3.2.1.52</ecNumber>
    </recommendedName>
</protein>
<reference evidence="12" key="1">
    <citation type="submission" date="2022-06" db="EMBL/GenBank/DDBJ databases">
        <authorList>
            <person name="Berger JAMES D."/>
            <person name="Berger JAMES D."/>
        </authorList>
    </citation>
    <scope>NUCLEOTIDE SEQUENCE [LARGE SCALE GENOMIC DNA]</scope>
</reference>
<evidence type="ECO:0000256" key="4">
    <source>
        <dbReference type="ARBA" id="ARBA00023180"/>
    </source>
</evidence>
<dbReference type="Proteomes" id="UP000050795">
    <property type="component" value="Unassembled WGS sequence"/>
</dbReference>
<dbReference type="InterPro" id="IPR017853">
    <property type="entry name" value="GH"/>
</dbReference>
<dbReference type="Pfam" id="PF14845">
    <property type="entry name" value="Glycohydro_20b2"/>
    <property type="match status" value="1"/>
</dbReference>
<evidence type="ECO:0000313" key="12">
    <source>
        <dbReference type="Proteomes" id="UP000050795"/>
    </source>
</evidence>
<evidence type="ECO:0000259" key="11">
    <source>
        <dbReference type="Pfam" id="PF14845"/>
    </source>
</evidence>
<feature type="chain" id="PRO_5041730927" description="Beta-hexosaminidase" evidence="9">
    <location>
        <begin position="24"/>
        <end position="506"/>
    </location>
</feature>
<feature type="signal peptide" evidence="9">
    <location>
        <begin position="1"/>
        <end position="23"/>
    </location>
</feature>
<keyword evidence="5 6" id="KW-0326">Glycosidase</keyword>
<dbReference type="Pfam" id="PF00728">
    <property type="entry name" value="Glyco_hydro_20"/>
    <property type="match status" value="1"/>
</dbReference>
<evidence type="ECO:0000256" key="5">
    <source>
        <dbReference type="ARBA" id="ARBA00023295"/>
    </source>
</evidence>
<dbReference type="Gene3D" id="3.20.20.80">
    <property type="entry name" value="Glycosidases"/>
    <property type="match status" value="1"/>
</dbReference>
<evidence type="ECO:0000256" key="7">
    <source>
        <dbReference type="PIRSR" id="PIRSR001093-1"/>
    </source>
</evidence>